<comment type="caution">
    <text evidence="1">The sequence shown here is derived from an EMBL/GenBank/DDBJ whole genome shotgun (WGS) entry which is preliminary data.</text>
</comment>
<sequence>MLLVDDRLTAARDHAKAGRHDNATILYEGILDIAPGHPEALCHLLEQRLLEGDLDGARERMGRATSRTMQDPRFLTLCAKVMMLSGKTEDAERFVDRALALDEAYPDAVMMKAEFLAASGQIPEAEVLLTTLRNHLPANTDVLLAIARLYAGYGLLGPALEVAQDAVRTAPGQANANAFVADLLTRLCDHAKATPFFEKAHLAGPNNPTYLLGLAANCEEVGQTSEALRLAKRATLLFPESVDGWLLYIKIMAGRNEAAEALRAFMPIAKRIPDAAMATLALATAYRLAGHPAQALKLLAPLFSSAQTLGPALRSQAMALMRNSLLATGQVDAAGATLDGPVIAQALRIPPEDIQDPGRLKARLEEAAFVIDPATSNLELMTLIRFARVFSPQKTAHIVGPAALGQLIDLFGFQSFIANDVPTTDPRPGDPKPSFPVSQFTALPAAVRGEVSAPVPYLEADPGRIGRWRTALADYPKPWIGVAWDGDPTKITLDTLMPALTDLGGTLVAVNWDDTRHQLNGRTGILDGGKHFSSLHDLAALSACLDCVIGPDTLALHAAGALQTPGVVVLAFDRPWYWADRDGHCLWYPSIVPVGAPQNGRLATLMPDLVPQIRTAALNLLASGGKNRPS</sequence>
<accession>A0A916TJ45</accession>
<protein>
    <recommendedName>
        <fullName evidence="3">Tetratricopeptide repeat protein</fullName>
    </recommendedName>
</protein>
<reference evidence="1" key="1">
    <citation type="journal article" date="2014" name="Int. J. Syst. Evol. Microbiol.">
        <title>Complete genome sequence of Corynebacterium casei LMG S-19264T (=DSM 44701T), isolated from a smear-ripened cheese.</title>
        <authorList>
            <consortium name="US DOE Joint Genome Institute (JGI-PGF)"/>
            <person name="Walter F."/>
            <person name="Albersmeier A."/>
            <person name="Kalinowski J."/>
            <person name="Ruckert C."/>
        </authorList>
    </citation>
    <scope>NUCLEOTIDE SEQUENCE</scope>
    <source>
        <strain evidence="1">CGMCC 1.12426</strain>
    </source>
</reference>
<dbReference type="Gene3D" id="1.25.40.10">
    <property type="entry name" value="Tetratricopeptide repeat domain"/>
    <property type="match status" value="1"/>
</dbReference>
<dbReference type="AlphaFoldDB" id="A0A916TJ45"/>
<dbReference type="PANTHER" id="PTHR44216">
    <property type="entry name" value="PROTEIN O-MANNOSYL-TRANSFERASE TMTC2"/>
    <property type="match status" value="1"/>
</dbReference>
<dbReference type="InterPro" id="IPR011990">
    <property type="entry name" value="TPR-like_helical_dom_sf"/>
</dbReference>
<organism evidence="1 2">
    <name type="scientific">Roseibium aquae</name>
    <dbReference type="NCBI Taxonomy" id="1323746"/>
    <lineage>
        <taxon>Bacteria</taxon>
        <taxon>Pseudomonadati</taxon>
        <taxon>Pseudomonadota</taxon>
        <taxon>Alphaproteobacteria</taxon>
        <taxon>Hyphomicrobiales</taxon>
        <taxon>Stappiaceae</taxon>
        <taxon>Roseibium</taxon>
    </lineage>
</organism>
<proteinExistence type="predicted"/>
<dbReference type="GO" id="GO:0000030">
    <property type="term" value="F:mannosyltransferase activity"/>
    <property type="evidence" value="ECO:0007669"/>
    <property type="project" value="TreeGrafter"/>
</dbReference>
<keyword evidence="2" id="KW-1185">Reference proteome</keyword>
<dbReference type="Proteomes" id="UP000605148">
    <property type="component" value="Unassembled WGS sequence"/>
</dbReference>
<dbReference type="InterPro" id="IPR052384">
    <property type="entry name" value="TMTC_O-mannosyltransferase"/>
</dbReference>
<name>A0A916TJ45_9HYPH</name>
<dbReference type="EMBL" id="BMFA01000004">
    <property type="protein sequence ID" value="GGB45863.1"/>
    <property type="molecule type" value="Genomic_DNA"/>
</dbReference>
<dbReference type="PANTHER" id="PTHR44216:SF3">
    <property type="entry name" value="PROTEIN O-MANNOSYL-TRANSFERASE TMTC2"/>
    <property type="match status" value="1"/>
</dbReference>
<dbReference type="RefSeq" id="WP_150495541.1">
    <property type="nucleotide sequence ID" value="NZ_BMFA01000004.1"/>
</dbReference>
<gene>
    <name evidence="1" type="ORF">GCM10011316_17470</name>
</gene>
<dbReference type="GO" id="GO:0035269">
    <property type="term" value="P:protein O-linked glycosylation via mannose"/>
    <property type="evidence" value="ECO:0007669"/>
    <property type="project" value="TreeGrafter"/>
</dbReference>
<dbReference type="Gene3D" id="3.40.50.2000">
    <property type="entry name" value="Glycogen Phosphorylase B"/>
    <property type="match status" value="1"/>
</dbReference>
<dbReference type="SUPFAM" id="SSF48452">
    <property type="entry name" value="TPR-like"/>
    <property type="match status" value="2"/>
</dbReference>
<evidence type="ECO:0000313" key="2">
    <source>
        <dbReference type="Proteomes" id="UP000605148"/>
    </source>
</evidence>
<evidence type="ECO:0008006" key="3">
    <source>
        <dbReference type="Google" id="ProtNLM"/>
    </source>
</evidence>
<reference evidence="1" key="2">
    <citation type="submission" date="2020-09" db="EMBL/GenBank/DDBJ databases">
        <authorList>
            <person name="Sun Q."/>
            <person name="Zhou Y."/>
        </authorList>
    </citation>
    <scope>NUCLEOTIDE SEQUENCE</scope>
    <source>
        <strain evidence="1">CGMCC 1.12426</strain>
    </source>
</reference>
<dbReference type="OrthoDB" id="6193797at2"/>
<dbReference type="SUPFAM" id="SSF53756">
    <property type="entry name" value="UDP-Glycosyltransferase/glycogen phosphorylase"/>
    <property type="match status" value="1"/>
</dbReference>
<dbReference type="Pfam" id="PF14559">
    <property type="entry name" value="TPR_19"/>
    <property type="match status" value="2"/>
</dbReference>
<evidence type="ECO:0000313" key="1">
    <source>
        <dbReference type="EMBL" id="GGB45863.1"/>
    </source>
</evidence>